<keyword evidence="3" id="KW-0809">Transit peptide</keyword>
<dbReference type="InterPro" id="IPR010591">
    <property type="entry name" value="ATP11"/>
</dbReference>
<comment type="caution">
    <text evidence="5">The sequence shown here is derived from an EMBL/GenBank/DDBJ whole genome shotgun (WGS) entry which is preliminary data.</text>
</comment>
<comment type="subcellular location">
    <subcellularLocation>
        <location evidence="1">Mitochondrion</location>
    </subcellularLocation>
</comment>
<evidence type="ECO:0000256" key="1">
    <source>
        <dbReference type="ARBA" id="ARBA00004173"/>
    </source>
</evidence>
<evidence type="ECO:0000313" key="5">
    <source>
        <dbReference type="EMBL" id="OQR87744.1"/>
    </source>
</evidence>
<gene>
    <name evidence="5" type="ORF">ACHHYP_08083</name>
</gene>
<evidence type="ECO:0000256" key="4">
    <source>
        <dbReference type="ARBA" id="ARBA00023128"/>
    </source>
</evidence>
<evidence type="ECO:0000256" key="3">
    <source>
        <dbReference type="ARBA" id="ARBA00022946"/>
    </source>
</evidence>
<dbReference type="STRING" id="1202772.A0A1V9YPU7"/>
<comment type="similarity">
    <text evidence="2">Belongs to the ATP11 family.</text>
</comment>
<dbReference type="GO" id="GO:0033615">
    <property type="term" value="P:mitochondrial proton-transporting ATP synthase complex assembly"/>
    <property type="evidence" value="ECO:0007669"/>
    <property type="project" value="TreeGrafter"/>
</dbReference>
<organism evidence="5 6">
    <name type="scientific">Achlya hypogyna</name>
    <name type="common">Oomycete</name>
    <name type="synonym">Protoachlya hypogyna</name>
    <dbReference type="NCBI Taxonomy" id="1202772"/>
    <lineage>
        <taxon>Eukaryota</taxon>
        <taxon>Sar</taxon>
        <taxon>Stramenopiles</taxon>
        <taxon>Oomycota</taxon>
        <taxon>Saprolegniomycetes</taxon>
        <taxon>Saprolegniales</taxon>
        <taxon>Achlyaceae</taxon>
        <taxon>Achlya</taxon>
    </lineage>
</organism>
<evidence type="ECO:0008006" key="7">
    <source>
        <dbReference type="Google" id="ProtNLM"/>
    </source>
</evidence>
<dbReference type="OrthoDB" id="16535at2759"/>
<dbReference type="PANTHER" id="PTHR13126">
    <property type="entry name" value="CHAPERONE ATP11"/>
    <property type="match status" value="1"/>
</dbReference>
<dbReference type="Pfam" id="PF06644">
    <property type="entry name" value="ATP11"/>
    <property type="match status" value="1"/>
</dbReference>
<name>A0A1V9YPU7_ACHHY</name>
<accession>A0A1V9YPU7</accession>
<sequence length="207" mass="23566">MVFVLRALGRRAFSTSKGGGFSFPSPRSLQSIVKLETLAQEAPEDIRRIWTEFHADKTDSVAATLAKDEWEVLMERAKDCPFFVLPVYRRNQETNEVGFFTMLSQFQDKCFLVTTLDAYRENPAQAPPCLTVSIFDDLVASKDLALLRGDVANLLDKQEADVLFQALTKRYIDDAHFDMVHAFNKRPQEFNFDAYLAECQALHKTDA</sequence>
<keyword evidence="6" id="KW-1185">Reference proteome</keyword>
<proteinExistence type="inferred from homology"/>
<reference evidence="5 6" key="1">
    <citation type="journal article" date="2014" name="Genome Biol. Evol.">
        <title>The secreted proteins of Achlya hypogyna and Thraustotheca clavata identify the ancestral oomycete secretome and reveal gene acquisitions by horizontal gene transfer.</title>
        <authorList>
            <person name="Misner I."/>
            <person name="Blouin N."/>
            <person name="Leonard G."/>
            <person name="Richards T.A."/>
            <person name="Lane C.E."/>
        </authorList>
    </citation>
    <scope>NUCLEOTIDE SEQUENCE [LARGE SCALE GENOMIC DNA]</scope>
    <source>
        <strain evidence="5 6">ATCC 48635</strain>
    </source>
</reference>
<evidence type="ECO:0000313" key="6">
    <source>
        <dbReference type="Proteomes" id="UP000243579"/>
    </source>
</evidence>
<evidence type="ECO:0000256" key="2">
    <source>
        <dbReference type="ARBA" id="ARBA00009116"/>
    </source>
</evidence>
<keyword evidence="4" id="KW-0496">Mitochondrion</keyword>
<dbReference type="PANTHER" id="PTHR13126:SF0">
    <property type="entry name" value="ATP SYNTHASE MITOCHONDRIAL F1 COMPLEX ASSEMBLY FACTOR 1"/>
    <property type="match status" value="1"/>
</dbReference>
<dbReference type="Proteomes" id="UP000243579">
    <property type="component" value="Unassembled WGS sequence"/>
</dbReference>
<dbReference type="EMBL" id="JNBR01001424">
    <property type="protein sequence ID" value="OQR87744.1"/>
    <property type="molecule type" value="Genomic_DNA"/>
</dbReference>
<dbReference type="GO" id="GO:0005739">
    <property type="term" value="C:mitochondrion"/>
    <property type="evidence" value="ECO:0007669"/>
    <property type="project" value="UniProtKB-SubCell"/>
</dbReference>
<protein>
    <recommendedName>
        <fullName evidence="7">ATP synthase mitochondrial F1 complex assembly factor 1</fullName>
    </recommendedName>
</protein>
<dbReference type="AlphaFoldDB" id="A0A1V9YPU7"/>